<keyword evidence="3" id="KW-1185">Reference proteome</keyword>
<dbReference type="AlphaFoldDB" id="A0A229RNS3"/>
<evidence type="ECO:0000256" key="1">
    <source>
        <dbReference type="SAM" id="Phobius"/>
    </source>
</evidence>
<gene>
    <name evidence="2" type="ORF">CFP75_22380</name>
</gene>
<reference evidence="2 3" key="1">
    <citation type="submission" date="2017-07" db="EMBL/GenBank/DDBJ databases">
        <title>Amycolatopsis alba DSM 44262 Genome sequencing and assembly.</title>
        <authorList>
            <person name="Kaur N."/>
            <person name="Mayilraj S."/>
        </authorList>
    </citation>
    <scope>NUCLEOTIDE SEQUENCE [LARGE SCALE GENOMIC DNA]</scope>
    <source>
        <strain evidence="2 3">DSM 44262</strain>
    </source>
</reference>
<dbReference type="Proteomes" id="UP000215563">
    <property type="component" value="Unassembled WGS sequence"/>
</dbReference>
<keyword evidence="1" id="KW-0812">Transmembrane</keyword>
<keyword evidence="1" id="KW-0472">Membrane</keyword>
<sequence length="198" mass="22294">MATPLIWKLSRFENRAIALTVFWLAFFVLCQIAADKSGYEVLVPLSLVAFLGFPASSYAAWLWSERYRSATRTGLREATATVRPGRPFPKIDLYFEDGYKFLAMPDHPREDYELAANITILVVPPRSRLSPRGVKASLPTLKVVKAPFTTFEIAALVQGISSRAVSRDCVDGTRDWMDDSRDWTDDTRWDPAARVSSV</sequence>
<accession>A0A229RNS3</accession>
<proteinExistence type="predicted"/>
<dbReference type="EMBL" id="NMQU01000066">
    <property type="protein sequence ID" value="OXM48101.1"/>
    <property type="molecule type" value="Genomic_DNA"/>
</dbReference>
<organism evidence="2 3">
    <name type="scientific">Amycolatopsis alba DSM 44262</name>
    <dbReference type="NCBI Taxonomy" id="1125972"/>
    <lineage>
        <taxon>Bacteria</taxon>
        <taxon>Bacillati</taxon>
        <taxon>Actinomycetota</taxon>
        <taxon>Actinomycetes</taxon>
        <taxon>Pseudonocardiales</taxon>
        <taxon>Pseudonocardiaceae</taxon>
        <taxon>Amycolatopsis</taxon>
    </lineage>
</organism>
<comment type="caution">
    <text evidence="2">The sequence shown here is derived from an EMBL/GenBank/DDBJ whole genome shotgun (WGS) entry which is preliminary data.</text>
</comment>
<protein>
    <submittedName>
        <fullName evidence="2">Uncharacterized protein</fullName>
    </submittedName>
</protein>
<name>A0A229RNS3_AMYAL</name>
<keyword evidence="1" id="KW-1133">Transmembrane helix</keyword>
<evidence type="ECO:0000313" key="2">
    <source>
        <dbReference type="EMBL" id="OXM48101.1"/>
    </source>
</evidence>
<evidence type="ECO:0000313" key="3">
    <source>
        <dbReference type="Proteomes" id="UP000215563"/>
    </source>
</evidence>
<dbReference type="OrthoDB" id="3617184at2"/>
<feature type="transmembrane region" description="Helical" evidence="1">
    <location>
        <begin position="44"/>
        <end position="63"/>
    </location>
</feature>
<dbReference type="RefSeq" id="WP_020630314.1">
    <property type="nucleotide sequence ID" value="NZ_KB913032.1"/>
</dbReference>